<dbReference type="GO" id="GO:0005783">
    <property type="term" value="C:endoplasmic reticulum"/>
    <property type="evidence" value="ECO:0007669"/>
    <property type="project" value="UniProtKB-ARBA"/>
</dbReference>
<dbReference type="AlphaFoldDB" id="A0AAX6GI51"/>
<keyword evidence="1" id="KW-0472">Membrane</keyword>
<reference evidence="3" key="1">
    <citation type="journal article" date="2023" name="GigaByte">
        <title>Genome assembly of the bearded iris, Iris pallida Lam.</title>
        <authorList>
            <person name="Bruccoleri R.E."/>
            <person name="Oakeley E.J."/>
            <person name="Faust A.M.E."/>
            <person name="Altorfer M."/>
            <person name="Dessus-Babus S."/>
            <person name="Burckhardt D."/>
            <person name="Oertli M."/>
            <person name="Naumann U."/>
            <person name="Petersen F."/>
            <person name="Wong J."/>
        </authorList>
    </citation>
    <scope>NUCLEOTIDE SEQUENCE</scope>
    <source>
        <strain evidence="3">GSM-AAB239-AS_SAM_17_03QT</strain>
    </source>
</reference>
<sequence>MAALPQFLKRYYFPIVTFSLGLFFQLFVLPRSYPPSHYDVLGIKQFAPIEDVAAAYDRLSSKWFSGLETPATTEFVKIRYAFELLSNPLWKRDYDLFNIDDQLHVTELLTEQYAELKFSNIPLPLLNASSSGLTNQAFNVLTSENFISIMSETKTILIQVYSDGSARCAKFISSWKSIAILLDGVADTGMVELGDVQLTSYLAEKKPTKQPFFRNGLPSLVAYPPDCKSSKCYVRYQGDLSVDPVVDWMATSVLGLPRILYYTKETLVPNFIAKSGQHKVKVIFFSKTGERATPFLRQAAKDYWAYASFAMVLWREEDSSIWWNLFHVESAPAFVFLKDSGVDPVVYHGMLLTLKC</sequence>
<dbReference type="PANTHER" id="PTHR44303">
    <property type="entry name" value="DNAJ HOMOLOG SUBFAMILY C MEMBER 16"/>
    <property type="match status" value="1"/>
</dbReference>
<feature type="domain" description="J" evidence="2">
    <location>
        <begin position="36"/>
        <end position="98"/>
    </location>
</feature>
<dbReference type="Proteomes" id="UP001140949">
    <property type="component" value="Unassembled WGS sequence"/>
</dbReference>
<evidence type="ECO:0000313" key="4">
    <source>
        <dbReference type="Proteomes" id="UP001140949"/>
    </source>
</evidence>
<evidence type="ECO:0000259" key="2">
    <source>
        <dbReference type="PROSITE" id="PS50076"/>
    </source>
</evidence>
<keyword evidence="4" id="KW-1185">Reference proteome</keyword>
<protein>
    <recommendedName>
        <fullName evidence="2">J domain-containing protein</fullName>
    </recommendedName>
</protein>
<dbReference type="SUPFAM" id="SSF46565">
    <property type="entry name" value="Chaperone J-domain"/>
    <property type="match status" value="1"/>
</dbReference>
<dbReference type="Gene3D" id="1.10.287.110">
    <property type="entry name" value="DnaJ domain"/>
    <property type="match status" value="1"/>
</dbReference>
<keyword evidence="1" id="KW-1133">Transmembrane helix</keyword>
<dbReference type="Gene3D" id="3.40.30.10">
    <property type="entry name" value="Glutaredoxin"/>
    <property type="match status" value="1"/>
</dbReference>
<dbReference type="InterPro" id="IPR001623">
    <property type="entry name" value="DnaJ_domain"/>
</dbReference>
<dbReference type="InterPro" id="IPR036869">
    <property type="entry name" value="J_dom_sf"/>
</dbReference>
<evidence type="ECO:0000256" key="1">
    <source>
        <dbReference type="SAM" id="Phobius"/>
    </source>
</evidence>
<dbReference type="InterPro" id="IPR036249">
    <property type="entry name" value="Thioredoxin-like_sf"/>
</dbReference>
<dbReference type="PANTHER" id="PTHR44303:SF2">
    <property type="entry name" value="DNAJ HOMOLOG SUBFAMILY C MEMBER 16"/>
    <property type="match status" value="1"/>
</dbReference>
<feature type="transmembrane region" description="Helical" evidence="1">
    <location>
        <begin position="12"/>
        <end position="29"/>
    </location>
</feature>
<keyword evidence="1" id="KW-0812">Transmembrane</keyword>
<dbReference type="EMBL" id="JANAVB010019600">
    <property type="protein sequence ID" value="KAJ6828202.1"/>
    <property type="molecule type" value="Genomic_DNA"/>
</dbReference>
<dbReference type="PROSITE" id="PS50076">
    <property type="entry name" value="DNAJ_2"/>
    <property type="match status" value="1"/>
</dbReference>
<dbReference type="InterPro" id="IPR052448">
    <property type="entry name" value="DnaJ_C16_autophagy_reg"/>
</dbReference>
<reference evidence="3" key="2">
    <citation type="submission" date="2023-04" db="EMBL/GenBank/DDBJ databases">
        <authorList>
            <person name="Bruccoleri R.E."/>
            <person name="Oakeley E.J."/>
            <person name="Faust A.-M."/>
            <person name="Dessus-Babus S."/>
            <person name="Altorfer M."/>
            <person name="Burckhardt D."/>
            <person name="Oertli M."/>
            <person name="Naumann U."/>
            <person name="Petersen F."/>
            <person name="Wong J."/>
        </authorList>
    </citation>
    <scope>NUCLEOTIDE SEQUENCE</scope>
    <source>
        <strain evidence="3">GSM-AAB239-AS_SAM_17_03QT</strain>
        <tissue evidence="3">Leaf</tissue>
    </source>
</reference>
<name>A0AAX6GI51_IRIPA</name>
<accession>A0AAX6GI51</accession>
<comment type="caution">
    <text evidence="3">The sequence shown here is derived from an EMBL/GenBank/DDBJ whole genome shotgun (WGS) entry which is preliminary data.</text>
</comment>
<dbReference type="SUPFAM" id="SSF52833">
    <property type="entry name" value="Thioredoxin-like"/>
    <property type="match status" value="1"/>
</dbReference>
<evidence type="ECO:0000313" key="3">
    <source>
        <dbReference type="EMBL" id="KAJ6828202.1"/>
    </source>
</evidence>
<dbReference type="Pfam" id="PF00226">
    <property type="entry name" value="DnaJ"/>
    <property type="match status" value="1"/>
</dbReference>
<proteinExistence type="predicted"/>
<gene>
    <name evidence="3" type="ORF">M6B38_363885</name>
</gene>
<organism evidence="3 4">
    <name type="scientific">Iris pallida</name>
    <name type="common">Sweet iris</name>
    <dbReference type="NCBI Taxonomy" id="29817"/>
    <lineage>
        <taxon>Eukaryota</taxon>
        <taxon>Viridiplantae</taxon>
        <taxon>Streptophyta</taxon>
        <taxon>Embryophyta</taxon>
        <taxon>Tracheophyta</taxon>
        <taxon>Spermatophyta</taxon>
        <taxon>Magnoliopsida</taxon>
        <taxon>Liliopsida</taxon>
        <taxon>Asparagales</taxon>
        <taxon>Iridaceae</taxon>
        <taxon>Iridoideae</taxon>
        <taxon>Irideae</taxon>
        <taxon>Iris</taxon>
    </lineage>
</organism>
<dbReference type="CDD" id="cd06257">
    <property type="entry name" value="DnaJ"/>
    <property type="match status" value="1"/>
</dbReference>